<evidence type="ECO:0008006" key="4">
    <source>
        <dbReference type="Google" id="ProtNLM"/>
    </source>
</evidence>
<dbReference type="AlphaFoldDB" id="A0A074Z3N2"/>
<dbReference type="Proteomes" id="UP000030641">
    <property type="component" value="Unassembled WGS sequence"/>
</dbReference>
<dbReference type="HOGENOM" id="CLU_048900_0_0_1"/>
<evidence type="ECO:0000313" key="3">
    <source>
        <dbReference type="Proteomes" id="UP000030641"/>
    </source>
</evidence>
<organism evidence="2 3">
    <name type="scientific">Aureobasidium subglaciale (strain EXF-2481)</name>
    <name type="common">Aureobasidium pullulans var. subglaciale</name>
    <dbReference type="NCBI Taxonomy" id="1043005"/>
    <lineage>
        <taxon>Eukaryota</taxon>
        <taxon>Fungi</taxon>
        <taxon>Dikarya</taxon>
        <taxon>Ascomycota</taxon>
        <taxon>Pezizomycotina</taxon>
        <taxon>Dothideomycetes</taxon>
        <taxon>Dothideomycetidae</taxon>
        <taxon>Dothideales</taxon>
        <taxon>Saccotheciaceae</taxon>
        <taxon>Aureobasidium</taxon>
    </lineage>
</organism>
<proteinExistence type="predicted"/>
<dbReference type="EMBL" id="KL584749">
    <property type="protein sequence ID" value="KER00923.1"/>
    <property type="molecule type" value="Genomic_DNA"/>
</dbReference>
<name>A0A074Z3N2_AURSE</name>
<accession>A0A074Z3N2</accession>
<protein>
    <recommendedName>
        <fullName evidence="4">F-box domain-containing protein</fullName>
    </recommendedName>
</protein>
<keyword evidence="1" id="KW-0732">Signal</keyword>
<dbReference type="GeneID" id="25365255"/>
<keyword evidence="3" id="KW-1185">Reference proteome</keyword>
<evidence type="ECO:0000256" key="1">
    <source>
        <dbReference type="SAM" id="SignalP"/>
    </source>
</evidence>
<evidence type="ECO:0000313" key="2">
    <source>
        <dbReference type="EMBL" id="KER00923.1"/>
    </source>
</evidence>
<gene>
    <name evidence="2" type="ORF">AUEXF2481DRAFT_35179</name>
</gene>
<dbReference type="OrthoDB" id="3933466at2759"/>
<feature type="chain" id="PRO_5001703928" description="F-box domain-containing protein" evidence="1">
    <location>
        <begin position="25"/>
        <end position="314"/>
    </location>
</feature>
<feature type="signal peptide" evidence="1">
    <location>
        <begin position="1"/>
        <end position="24"/>
    </location>
</feature>
<dbReference type="RefSeq" id="XP_013349407.1">
    <property type="nucleotide sequence ID" value="XM_013493953.1"/>
</dbReference>
<reference evidence="2 3" key="1">
    <citation type="journal article" date="2014" name="BMC Genomics">
        <title>Genome sequencing of four Aureobasidium pullulans varieties: biotechnological potential, stress tolerance, and description of new species.</title>
        <authorList>
            <person name="Gostin Ar C."/>
            <person name="Ohm R.A."/>
            <person name="Kogej T."/>
            <person name="Sonjak S."/>
            <person name="Turk M."/>
            <person name="Zajc J."/>
            <person name="Zalar P."/>
            <person name="Grube M."/>
            <person name="Sun H."/>
            <person name="Han J."/>
            <person name="Sharma A."/>
            <person name="Chiniquy J."/>
            <person name="Ngan C.Y."/>
            <person name="Lipzen A."/>
            <person name="Barry K."/>
            <person name="Grigoriev I.V."/>
            <person name="Gunde-Cimerman N."/>
        </authorList>
    </citation>
    <scope>NUCLEOTIDE SEQUENCE [LARGE SCALE GENOMIC DNA]</scope>
    <source>
        <strain evidence="2 3">EXF-2481</strain>
    </source>
</reference>
<dbReference type="STRING" id="1043005.A0A074Z3N2"/>
<dbReference type="InParanoid" id="A0A074Z3N2"/>
<sequence>MPDFSILPAPLTLFILLELPSLKALYAAILASPHLNAVFRSNAQRVFRTVIAQSLSDELVSPVLIYMLLRERLVTSGISRTFTIEQLQNMADDLIAAATTDQWPKIAVATIFHTVAQAVRVHDIASFILRSKLDCLGTLRFERLANPRYRYRGPHSLNDPDPQGVPIEIHLPLSDPSWEEETRAIRVLWLLAACWRAMQSTTTSGRDTVERFTAPQRAFFGLEDQMTLDMATEMAQSIIFGPSLRSPDEPNKRLTFSYGILQAYPIKGTVYTTKALVSDLLPTSPNFSWCPAVTFVRLASDTATRGEAYFPFRQ</sequence>